<proteinExistence type="predicted"/>
<comment type="caution">
    <text evidence="1">The sequence shown here is derived from an EMBL/GenBank/DDBJ whole genome shotgun (WGS) entry which is preliminary data.</text>
</comment>
<reference evidence="1" key="1">
    <citation type="submission" date="2021-02" db="EMBL/GenBank/DDBJ databases">
        <authorList>
            <person name="Nowell W R."/>
        </authorList>
    </citation>
    <scope>NUCLEOTIDE SEQUENCE</scope>
</reference>
<dbReference type="Proteomes" id="UP000663844">
    <property type="component" value="Unassembled WGS sequence"/>
</dbReference>
<accession>A0A820M6B9</accession>
<name>A0A820M6B9_9BILA</name>
<dbReference type="EMBL" id="CAJOAZ010022632">
    <property type="protein sequence ID" value="CAF4367455.1"/>
    <property type="molecule type" value="Genomic_DNA"/>
</dbReference>
<evidence type="ECO:0000313" key="2">
    <source>
        <dbReference type="Proteomes" id="UP000663844"/>
    </source>
</evidence>
<organism evidence="1 2">
    <name type="scientific">Adineta steineri</name>
    <dbReference type="NCBI Taxonomy" id="433720"/>
    <lineage>
        <taxon>Eukaryota</taxon>
        <taxon>Metazoa</taxon>
        <taxon>Spiralia</taxon>
        <taxon>Gnathifera</taxon>
        <taxon>Rotifera</taxon>
        <taxon>Eurotatoria</taxon>
        <taxon>Bdelloidea</taxon>
        <taxon>Adinetida</taxon>
        <taxon>Adinetidae</taxon>
        <taxon>Adineta</taxon>
    </lineage>
</organism>
<gene>
    <name evidence="1" type="ORF">OXD698_LOCUS49653</name>
</gene>
<dbReference type="AlphaFoldDB" id="A0A820M6B9"/>
<protein>
    <submittedName>
        <fullName evidence="1">Uncharacterized protein</fullName>
    </submittedName>
</protein>
<sequence>MINQVNTKLKNPILNEISSLDFLTYLDIYCTSSQSSIPMSSSLSPIENNRSYTYINYEQYVTPFLALSRTSPWLFHPDKYSSTMKTIENLISHISIDFTIRPNRFAFYYALLNEHMPIVYYCLANFCPIDLLNSTIDFTHSSLKTHFSYTLFHLISVCCRLTS</sequence>
<evidence type="ECO:0000313" key="1">
    <source>
        <dbReference type="EMBL" id="CAF4367455.1"/>
    </source>
</evidence>
<feature type="non-terminal residue" evidence="1">
    <location>
        <position position="1"/>
    </location>
</feature>